<evidence type="ECO:0000256" key="3">
    <source>
        <dbReference type="PROSITE-ProRule" id="PRU10038"/>
    </source>
</evidence>
<dbReference type="InterPro" id="IPR002168">
    <property type="entry name" value="Lipase_GDXG_HIS_AS"/>
</dbReference>
<dbReference type="SUPFAM" id="SSF53474">
    <property type="entry name" value="alpha/beta-Hydrolases"/>
    <property type="match status" value="1"/>
</dbReference>
<dbReference type="VEuPathDB" id="FungiDB:SAPIO_CDS5450"/>
<dbReference type="EMBL" id="JOWA01000098">
    <property type="protein sequence ID" value="KEZ42995.1"/>
    <property type="molecule type" value="Genomic_DNA"/>
</dbReference>
<dbReference type="InterPro" id="IPR029058">
    <property type="entry name" value="AB_hydrolase_fold"/>
</dbReference>
<dbReference type="InterPro" id="IPR050300">
    <property type="entry name" value="GDXG_lipolytic_enzyme"/>
</dbReference>
<keyword evidence="6" id="KW-1185">Reference proteome</keyword>
<evidence type="ECO:0000256" key="1">
    <source>
        <dbReference type="ARBA" id="ARBA00010515"/>
    </source>
</evidence>
<comment type="similarity">
    <text evidence="1">Belongs to the 'GDXG' lipolytic enzyme family.</text>
</comment>
<dbReference type="PROSITE" id="PS01174">
    <property type="entry name" value="LIPASE_GDXG_SER"/>
    <property type="match status" value="1"/>
</dbReference>
<sequence>MENENIQLLFMLLPKLPLILRVAILHILRLSEPARYLDLQSAIIVSVLRSFLAPDRPVSISKTQRLTLKDPGIKGRIWVSKYTAPPPPETAVRDALVSAIDRLSDAAGSRAPTRGPDILPVEAEWTGYRAEAKPNSTLPDITEKEKYDELMKECSSATTILYLHGGAYYLLDPSSHRPTTKKLAKLTQSRCYSVRYRLAPQNPFPSALLDALVSYLTLLYPPPNSFHEPVRPEHIVFAGDSAGGNLALALLQTILEIRRQGRTIAWFGQERELPLPAGAALSSPWVDLTLSSQSWERNAEFDYLPSMTAKVADEFRPCEAWPAEPPRVSLYADDHLLDHPLVTLVMAQDWTGAPPIFMSTGWELLADENKFIALKLKKNGVKVIFEEYEAMPHCFAMVLTKLPAARRCFDGWAGFIRTVVENQESITPKAITVKAKTLEEVELDLESEDLVEEQVQERVRAQIKARLASPPSKL</sequence>
<proteinExistence type="inferred from homology"/>
<feature type="domain" description="Alpha/beta hydrolase fold-3" evidence="4">
    <location>
        <begin position="160"/>
        <end position="396"/>
    </location>
</feature>
<name>A0A084G6N3_PSEDA</name>
<dbReference type="OrthoDB" id="5354320at2759"/>
<organism evidence="5 6">
    <name type="scientific">Pseudallescheria apiosperma</name>
    <name type="common">Scedosporium apiospermum</name>
    <dbReference type="NCBI Taxonomy" id="563466"/>
    <lineage>
        <taxon>Eukaryota</taxon>
        <taxon>Fungi</taxon>
        <taxon>Dikarya</taxon>
        <taxon>Ascomycota</taxon>
        <taxon>Pezizomycotina</taxon>
        <taxon>Sordariomycetes</taxon>
        <taxon>Hypocreomycetidae</taxon>
        <taxon>Microascales</taxon>
        <taxon>Microascaceae</taxon>
        <taxon>Scedosporium</taxon>
    </lineage>
</organism>
<dbReference type="Gene3D" id="3.40.50.1820">
    <property type="entry name" value="alpha/beta hydrolase"/>
    <property type="match status" value="1"/>
</dbReference>
<evidence type="ECO:0000313" key="5">
    <source>
        <dbReference type="EMBL" id="KEZ42995.1"/>
    </source>
</evidence>
<dbReference type="Proteomes" id="UP000028545">
    <property type="component" value="Unassembled WGS sequence"/>
</dbReference>
<dbReference type="OMA" id="PATPRCY"/>
<dbReference type="KEGG" id="sapo:SAPIO_CDS5450"/>
<comment type="caution">
    <text evidence="5">The sequence shown here is derived from an EMBL/GenBank/DDBJ whole genome shotgun (WGS) entry which is preliminary data.</text>
</comment>
<dbReference type="GeneID" id="27724522"/>
<reference evidence="5 6" key="1">
    <citation type="journal article" date="2014" name="Genome Announc.">
        <title>Draft genome sequence of the pathogenic fungus Scedosporium apiospermum.</title>
        <authorList>
            <person name="Vandeputte P."/>
            <person name="Ghamrawi S."/>
            <person name="Rechenmann M."/>
            <person name="Iltis A."/>
            <person name="Giraud S."/>
            <person name="Fleury M."/>
            <person name="Thornton C."/>
            <person name="Delhaes L."/>
            <person name="Meyer W."/>
            <person name="Papon N."/>
            <person name="Bouchara J.P."/>
        </authorList>
    </citation>
    <scope>NUCLEOTIDE SEQUENCE [LARGE SCALE GENOMIC DNA]</scope>
    <source>
        <strain evidence="5 6">IHEM 14462</strain>
    </source>
</reference>
<keyword evidence="2" id="KW-0378">Hydrolase</keyword>
<gene>
    <name evidence="5" type="ORF">SAPIO_CDS5450</name>
</gene>
<dbReference type="Pfam" id="PF07859">
    <property type="entry name" value="Abhydrolase_3"/>
    <property type="match status" value="1"/>
</dbReference>
<evidence type="ECO:0000259" key="4">
    <source>
        <dbReference type="Pfam" id="PF07859"/>
    </source>
</evidence>
<dbReference type="PROSITE" id="PS01173">
    <property type="entry name" value="LIPASE_GDXG_HIS"/>
    <property type="match status" value="1"/>
</dbReference>
<protein>
    <recommendedName>
        <fullName evidence="4">Alpha/beta hydrolase fold-3 domain-containing protein</fullName>
    </recommendedName>
</protein>
<dbReference type="InterPro" id="IPR033140">
    <property type="entry name" value="Lipase_GDXG_put_SER_AS"/>
</dbReference>
<evidence type="ECO:0000313" key="6">
    <source>
        <dbReference type="Proteomes" id="UP000028545"/>
    </source>
</evidence>
<dbReference type="AlphaFoldDB" id="A0A084G6N3"/>
<dbReference type="GO" id="GO:0016787">
    <property type="term" value="F:hydrolase activity"/>
    <property type="evidence" value="ECO:0007669"/>
    <property type="project" value="UniProtKB-KW"/>
</dbReference>
<evidence type="ECO:0000256" key="2">
    <source>
        <dbReference type="ARBA" id="ARBA00022801"/>
    </source>
</evidence>
<feature type="active site" evidence="3">
    <location>
        <position position="241"/>
    </location>
</feature>
<dbReference type="HOGENOM" id="CLU_027519_0_0_1"/>
<dbReference type="RefSeq" id="XP_016642794.1">
    <property type="nucleotide sequence ID" value="XM_016787779.1"/>
</dbReference>
<dbReference type="InterPro" id="IPR013094">
    <property type="entry name" value="AB_hydrolase_3"/>
</dbReference>
<accession>A0A084G6N3</accession>
<dbReference type="PANTHER" id="PTHR48081:SF25">
    <property type="entry name" value="PUTATIVE (AFU_ORTHOLOGUE AFUA_3G11560)-RELATED"/>
    <property type="match status" value="1"/>
</dbReference>
<dbReference type="PANTHER" id="PTHR48081">
    <property type="entry name" value="AB HYDROLASE SUPERFAMILY PROTEIN C4A8.06C"/>
    <property type="match status" value="1"/>
</dbReference>